<proteinExistence type="predicted"/>
<name>A0A2Z4AKK2_9BACT</name>
<reference evidence="1 2" key="1">
    <citation type="submission" date="2018-06" db="EMBL/GenBank/DDBJ databases">
        <title>Draft Genome Sequence of a Novel Marine Bacterium Related to the Verrucomicrobia.</title>
        <authorList>
            <person name="Vosseberg J."/>
            <person name="Martijn J."/>
            <person name="Ettema T.J.G."/>
        </authorList>
    </citation>
    <scope>NUCLEOTIDE SEQUENCE [LARGE SCALE GENOMIC DNA]</scope>
    <source>
        <strain evidence="1">TARA_B100001123</strain>
    </source>
</reference>
<dbReference type="KEGG" id="mtar:DF168_00381"/>
<evidence type="ECO:0000313" key="2">
    <source>
        <dbReference type="Proteomes" id="UP000247465"/>
    </source>
</evidence>
<protein>
    <submittedName>
        <fullName evidence="1">Uncharacterized protein</fullName>
    </submittedName>
</protein>
<dbReference type="EMBL" id="CP029803">
    <property type="protein sequence ID" value="AWT59200.1"/>
    <property type="molecule type" value="Genomic_DNA"/>
</dbReference>
<dbReference type="Proteomes" id="UP000247465">
    <property type="component" value="Chromosome"/>
</dbReference>
<sequence length="72" mass="8148">MGVMTENKLNFYILRQTLTITSKQIVIIIARTVKKGIGLSCLFVNPLSLTNAYRTLGKSKWAIHQDVIQELL</sequence>
<organism evidence="1 2">
    <name type="scientific">Candidatus Moanibacter tarae</name>
    <dbReference type="NCBI Taxonomy" id="2200854"/>
    <lineage>
        <taxon>Bacteria</taxon>
        <taxon>Pseudomonadati</taxon>
        <taxon>Verrucomicrobiota</taxon>
        <taxon>Opitutia</taxon>
        <taxon>Puniceicoccales</taxon>
        <taxon>Puniceicoccales incertae sedis</taxon>
        <taxon>Candidatus Moanibacter</taxon>
    </lineage>
</organism>
<dbReference type="AlphaFoldDB" id="A0A2Z4AKK2"/>
<gene>
    <name evidence="1" type="ORF">DF168_00381</name>
</gene>
<accession>A0A2Z4AKK2</accession>
<evidence type="ECO:0000313" key="1">
    <source>
        <dbReference type="EMBL" id="AWT59200.1"/>
    </source>
</evidence>